<accession>A0A812M0B9</accession>
<dbReference type="Proteomes" id="UP000604046">
    <property type="component" value="Unassembled WGS sequence"/>
</dbReference>
<comment type="caution">
    <text evidence="1">The sequence shown here is derived from an EMBL/GenBank/DDBJ whole genome shotgun (WGS) entry which is preliminary data.</text>
</comment>
<dbReference type="SUPFAM" id="SSF54928">
    <property type="entry name" value="RNA-binding domain, RBD"/>
    <property type="match status" value="2"/>
</dbReference>
<protein>
    <submittedName>
        <fullName evidence="1">Cry11Bb protein</fullName>
    </submittedName>
</protein>
<reference evidence="1" key="1">
    <citation type="submission" date="2021-02" db="EMBL/GenBank/DDBJ databases">
        <authorList>
            <person name="Dougan E. K."/>
            <person name="Rhodes N."/>
            <person name="Thang M."/>
            <person name="Chan C."/>
        </authorList>
    </citation>
    <scope>NUCLEOTIDE SEQUENCE</scope>
</reference>
<dbReference type="InterPro" id="IPR012677">
    <property type="entry name" value="Nucleotide-bd_a/b_plait_sf"/>
</dbReference>
<name>A0A812M0B9_9DINO</name>
<evidence type="ECO:0000313" key="1">
    <source>
        <dbReference type="EMBL" id="CAE7255683.1"/>
    </source>
</evidence>
<dbReference type="CDD" id="cd00590">
    <property type="entry name" value="RRM_SF"/>
    <property type="match status" value="1"/>
</dbReference>
<dbReference type="EMBL" id="CAJNDS010001328">
    <property type="protein sequence ID" value="CAE7255683.1"/>
    <property type="molecule type" value="Genomic_DNA"/>
</dbReference>
<dbReference type="AlphaFoldDB" id="A0A812M0B9"/>
<dbReference type="GO" id="GO:0003676">
    <property type="term" value="F:nucleic acid binding"/>
    <property type="evidence" value="ECO:0007669"/>
    <property type="project" value="InterPro"/>
</dbReference>
<dbReference type="OrthoDB" id="442055at2759"/>
<dbReference type="Gene3D" id="3.30.70.330">
    <property type="match status" value="2"/>
</dbReference>
<feature type="non-terminal residue" evidence="1">
    <location>
        <position position="262"/>
    </location>
</feature>
<evidence type="ECO:0000313" key="2">
    <source>
        <dbReference type="Proteomes" id="UP000604046"/>
    </source>
</evidence>
<keyword evidence="2" id="KW-1185">Reference proteome</keyword>
<organism evidence="1 2">
    <name type="scientific">Symbiodinium natans</name>
    <dbReference type="NCBI Taxonomy" id="878477"/>
    <lineage>
        <taxon>Eukaryota</taxon>
        <taxon>Sar</taxon>
        <taxon>Alveolata</taxon>
        <taxon>Dinophyceae</taxon>
        <taxon>Suessiales</taxon>
        <taxon>Symbiodiniaceae</taxon>
        <taxon>Symbiodinium</taxon>
    </lineage>
</organism>
<dbReference type="InterPro" id="IPR035979">
    <property type="entry name" value="RBD_domain_sf"/>
</dbReference>
<proteinExistence type="predicted"/>
<sequence length="262" mass="27964">MYGAYAAGYGQGYGQAYGQGYSQGGDQGYAQGSSQGYSQGYSQSYSQGYGQGCGQGYGQGYSQGCGHGGYAPPAYQAGYGGHARPAMPPRPLPGMDPASGIVWPGGQRPPGPIVKAGNLAKDITVPTLKQALTKWGVDGIKEVLLTDSRFGQVALFTFKEVEQAQLMMMAQGVEVSGRPLMLEFLPAPSNAKAAEKKPVKEAKIVTEIIKVSNLPKKMEKFELVTHLRSHGVLGISQVVLERQNTALVRFNEERDVPKAIEK</sequence>
<gene>
    <name evidence="1" type="primary">cry11Bb</name>
    <name evidence="1" type="ORF">SNAT2548_LOCUS13043</name>
</gene>